<dbReference type="Gene3D" id="2.10.50.10">
    <property type="entry name" value="Tumor Necrosis Factor Receptor, subunit A, domain 2"/>
    <property type="match status" value="2"/>
</dbReference>
<evidence type="ECO:0000259" key="9">
    <source>
        <dbReference type="PROSITE" id="PS50923"/>
    </source>
</evidence>
<dbReference type="InterPro" id="IPR000742">
    <property type="entry name" value="EGF"/>
</dbReference>
<dbReference type="SUPFAM" id="SSF49899">
    <property type="entry name" value="Concanavalin A-like lectins/glucanases"/>
    <property type="match status" value="1"/>
</dbReference>
<dbReference type="CDD" id="cd00054">
    <property type="entry name" value="EGF_CA"/>
    <property type="match status" value="2"/>
</dbReference>
<dbReference type="Gene3D" id="2.10.25.10">
    <property type="entry name" value="Laminin"/>
    <property type="match status" value="2"/>
</dbReference>
<evidence type="ECO:0000256" key="2">
    <source>
        <dbReference type="ARBA" id="ARBA00023157"/>
    </source>
</evidence>
<dbReference type="SMART" id="SM00032">
    <property type="entry name" value="CCP"/>
    <property type="match status" value="5"/>
</dbReference>
<keyword evidence="2 3" id="KW-1015">Disulfide bond</keyword>
<dbReference type="InterPro" id="IPR000884">
    <property type="entry name" value="TSP1_rpt"/>
</dbReference>
<feature type="domain" description="HYR" evidence="8">
    <location>
        <begin position="160"/>
        <end position="247"/>
    </location>
</feature>
<dbReference type="Pfam" id="PF00084">
    <property type="entry name" value="Sushi"/>
    <property type="match status" value="2"/>
</dbReference>
<feature type="domain" description="HYR" evidence="8">
    <location>
        <begin position="370"/>
        <end position="456"/>
    </location>
</feature>
<dbReference type="SMART" id="SM00181">
    <property type="entry name" value="EGF"/>
    <property type="match status" value="2"/>
</dbReference>
<dbReference type="InterPro" id="IPR009030">
    <property type="entry name" value="Growth_fac_rcpt_cys_sf"/>
</dbReference>
<keyword evidence="11" id="KW-1185">Reference proteome</keyword>
<dbReference type="InterPro" id="IPR035976">
    <property type="entry name" value="Sushi/SCR/CCP_sf"/>
</dbReference>
<keyword evidence="4" id="KW-0768">Sushi</keyword>
<dbReference type="SUPFAM" id="SSF57184">
    <property type="entry name" value="Growth factor receptor domain"/>
    <property type="match status" value="1"/>
</dbReference>
<dbReference type="OrthoDB" id="6147614at2759"/>
<dbReference type="Pfam" id="PF13385">
    <property type="entry name" value="Laminin_G_3"/>
    <property type="match status" value="1"/>
</dbReference>
<evidence type="ECO:0000313" key="10">
    <source>
        <dbReference type="EMBL" id="OWF53000.1"/>
    </source>
</evidence>
<dbReference type="PROSITE" id="PS50825">
    <property type="entry name" value="HYR"/>
    <property type="match status" value="2"/>
</dbReference>
<dbReference type="Pfam" id="PF00090">
    <property type="entry name" value="TSP_1"/>
    <property type="match status" value="1"/>
</dbReference>
<evidence type="ECO:0000256" key="6">
    <source>
        <dbReference type="SAM" id="SignalP"/>
    </source>
</evidence>
<dbReference type="FunFam" id="2.20.100.10:FF:000001">
    <property type="entry name" value="semaphorin-5A isoform X1"/>
    <property type="match status" value="1"/>
</dbReference>
<protein>
    <submittedName>
        <fullName evidence="10">Sushi, von Willebrand factor type A, EGF and pentraxin domain-containing protein 1</fullName>
    </submittedName>
</protein>
<feature type="domain" description="Sushi" evidence="9">
    <location>
        <begin position="246"/>
        <end position="306"/>
    </location>
</feature>
<evidence type="ECO:0000259" key="8">
    <source>
        <dbReference type="PROSITE" id="PS50825"/>
    </source>
</evidence>
<feature type="signal peptide" evidence="6">
    <location>
        <begin position="1"/>
        <end position="21"/>
    </location>
</feature>
<dbReference type="PROSITE" id="PS50923">
    <property type="entry name" value="SUSHI"/>
    <property type="match status" value="4"/>
</dbReference>
<dbReference type="Pfam" id="PF07699">
    <property type="entry name" value="Ephrin_rec_like"/>
    <property type="match status" value="3"/>
</dbReference>
<dbReference type="SMART" id="SM00209">
    <property type="entry name" value="TSP1"/>
    <property type="match status" value="1"/>
</dbReference>
<feature type="disulfide bond" evidence="4">
    <location>
        <begin position="248"/>
        <end position="291"/>
    </location>
</feature>
<evidence type="ECO:0000313" key="11">
    <source>
        <dbReference type="Proteomes" id="UP000242188"/>
    </source>
</evidence>
<dbReference type="Gene3D" id="2.60.120.200">
    <property type="match status" value="1"/>
</dbReference>
<dbReference type="STRING" id="6573.A0A210QW60"/>
<reference evidence="10 11" key="1">
    <citation type="journal article" date="2017" name="Nat. Ecol. Evol.">
        <title>Scallop genome provides insights into evolution of bilaterian karyotype and development.</title>
        <authorList>
            <person name="Wang S."/>
            <person name="Zhang J."/>
            <person name="Jiao W."/>
            <person name="Li J."/>
            <person name="Xun X."/>
            <person name="Sun Y."/>
            <person name="Guo X."/>
            <person name="Huan P."/>
            <person name="Dong B."/>
            <person name="Zhang L."/>
            <person name="Hu X."/>
            <person name="Sun X."/>
            <person name="Wang J."/>
            <person name="Zhao C."/>
            <person name="Wang Y."/>
            <person name="Wang D."/>
            <person name="Huang X."/>
            <person name="Wang R."/>
            <person name="Lv J."/>
            <person name="Li Y."/>
            <person name="Zhang Z."/>
            <person name="Liu B."/>
            <person name="Lu W."/>
            <person name="Hui Y."/>
            <person name="Liang J."/>
            <person name="Zhou Z."/>
            <person name="Hou R."/>
            <person name="Li X."/>
            <person name="Liu Y."/>
            <person name="Li H."/>
            <person name="Ning X."/>
            <person name="Lin Y."/>
            <person name="Zhao L."/>
            <person name="Xing Q."/>
            <person name="Dou J."/>
            <person name="Li Y."/>
            <person name="Mao J."/>
            <person name="Guo H."/>
            <person name="Dou H."/>
            <person name="Li T."/>
            <person name="Mu C."/>
            <person name="Jiang W."/>
            <person name="Fu Q."/>
            <person name="Fu X."/>
            <person name="Miao Y."/>
            <person name="Liu J."/>
            <person name="Yu Q."/>
            <person name="Li R."/>
            <person name="Liao H."/>
            <person name="Li X."/>
            <person name="Kong Y."/>
            <person name="Jiang Z."/>
            <person name="Chourrout D."/>
            <person name="Li R."/>
            <person name="Bao Z."/>
        </authorList>
    </citation>
    <scope>NUCLEOTIDE SEQUENCE [LARGE SCALE GENOMIC DNA]</scope>
    <source>
        <strain evidence="10 11">PY_sf001</strain>
    </source>
</reference>
<dbReference type="PROSITE" id="PS00010">
    <property type="entry name" value="ASX_HYDROXYL"/>
    <property type="match status" value="2"/>
</dbReference>
<dbReference type="PANTHER" id="PTHR46343">
    <property type="entry name" value="HYR DOMAIN-CONTAINING PROTEIN"/>
    <property type="match status" value="1"/>
</dbReference>
<dbReference type="SMART" id="SM01411">
    <property type="entry name" value="Ephrin_rec_like"/>
    <property type="match status" value="3"/>
</dbReference>
<dbReference type="Proteomes" id="UP000242188">
    <property type="component" value="Unassembled WGS sequence"/>
</dbReference>
<feature type="domain" description="Sushi" evidence="9">
    <location>
        <begin position="457"/>
        <end position="525"/>
    </location>
</feature>
<feature type="disulfide bond" evidence="3">
    <location>
        <begin position="1124"/>
        <end position="1133"/>
    </location>
</feature>
<dbReference type="InterPro" id="IPR001881">
    <property type="entry name" value="EGF-like_Ca-bd_dom"/>
</dbReference>
<evidence type="ECO:0000256" key="1">
    <source>
        <dbReference type="ARBA" id="ARBA00022737"/>
    </source>
</evidence>
<dbReference type="InterPro" id="IPR000152">
    <property type="entry name" value="EGF-type_Asp/Asn_hydroxyl_site"/>
</dbReference>
<dbReference type="GO" id="GO:0005509">
    <property type="term" value="F:calcium ion binding"/>
    <property type="evidence" value="ECO:0007669"/>
    <property type="project" value="InterPro"/>
</dbReference>
<evidence type="ECO:0000256" key="3">
    <source>
        <dbReference type="PROSITE-ProRule" id="PRU00076"/>
    </source>
</evidence>
<dbReference type="EMBL" id="NEDP02001549">
    <property type="protein sequence ID" value="OWF53000.1"/>
    <property type="molecule type" value="Genomic_DNA"/>
</dbReference>
<dbReference type="InterPro" id="IPR036383">
    <property type="entry name" value="TSP1_rpt_sf"/>
</dbReference>
<dbReference type="PROSITE" id="PS50092">
    <property type="entry name" value="TSP1"/>
    <property type="match status" value="1"/>
</dbReference>
<feature type="disulfide bond" evidence="3">
    <location>
        <begin position="1086"/>
        <end position="1095"/>
    </location>
</feature>
<accession>A0A210QW60</accession>
<keyword evidence="5" id="KW-1133">Transmembrane helix</keyword>
<dbReference type="PANTHER" id="PTHR46343:SF2">
    <property type="entry name" value="SUSHI_VON WILLEBRAND FACTOR TYPE A_EGF_PENTRAXIN DOMAIN-CONTAINING 1"/>
    <property type="match status" value="1"/>
</dbReference>
<dbReference type="Pfam" id="PF00008">
    <property type="entry name" value="EGF"/>
    <property type="match status" value="1"/>
</dbReference>
<dbReference type="PROSITE" id="PS50026">
    <property type="entry name" value="EGF_3"/>
    <property type="match status" value="2"/>
</dbReference>
<dbReference type="Gene3D" id="2.20.100.10">
    <property type="entry name" value="Thrombospondin type-1 (TSP1) repeat"/>
    <property type="match status" value="1"/>
</dbReference>
<dbReference type="SUPFAM" id="SSF57535">
    <property type="entry name" value="Complement control module/SCR domain"/>
    <property type="match status" value="3"/>
</dbReference>
<sequence>MKGYVLICLVVSMIHWGLCMSSSEPVRTKDLDAPEFRVLSRLCNTTDDTARRTDCFKKGQVKVTHGYTCNVIGLYGNHTGVITCWNGNWIEVPEGSVRIKRQAKQPGPRQPGDLMLQTTMIGAKIGTAFGPIGTAVGAGIGMIGGLLCEIFCHHSNPPPSNHPPTITWNVPKKTVYYADPGKTTAVVTWPPPSATDPEDHTVTVTIVSGKESGSLFQRGSHIITYQAKDKGGLMDTKYFSFSVEVQTCKTPLNWPSHGFVQCENPERIAGSNCTYSCFDGYRLNGDTSRRCNASGSFSGNAAQCKVVSCPNAAPSIHPNHGKPSCTDSMFEYNTVCATRCDKGYSLPSDSFQMTKCTSMGAWSTTLPPCQDAEPPEIIDCPTSNTNYAGRGHSFATVTWNVPKANDNSGENVTIIQTVGKASGSQFGVGFHEIRYLATDGTGNKSPECIFFVIVEKLLCDPPVIVDPYMKLTCPGGFIYGSSCNLSCRGSYPLIGNDQMYCDRNSTNSMSTYWNWGNVPKPYCKQNKCPSLAAPAHGALTCDKWAFGRQCMLHCNDHYDIPAAAGGGSVARFTGQFTCSTSSGKWSPVESVPGCSVRRDPSNFVLPAEVYYYSGSCSDSTTQDTIKAHFIQEMQTLQSDPGWQGICPNTQYCNVQNVDITCGTTRRRRGSQYIRRRRQTQQASILLSFDIKLKWKTLGNSSLDTYNRFDTLAKGLGSIIENRARSGSLDVPMSSLDTDSLQFGQLGIRCEPGRYPRLTTISCASCPLGSTYDSTVKKCVLCPKGMFRDDEDHVTCSSCPLGMSTPSNGTVNSTECRPICKKGYYSLDGIEPCTPCSRLEYGPSTLATKCEKCERGMMTNSSASTQALDCLAFDVAIRGGAHSTTVGSISSDLVSFTLASWVKLSKFDDISLQLSVKKEAQEIFVDVGQSVNITLHSSLRSSGVTIKRGVWQHIVVVWDAVSTTLKLFVQGTEQFTSQLTSVTAGITTIPSGSDLSLSFKGPSSTAGHISGLLLKTTVLSGNAIKTLAATCYTSQTGALYMDHFLQTYVEGLDLVTPSTCDAKDDCILDPCNGHKCIDGLNTFTCQCSDGYTGNTCQIPPDYCKNHKCEHGATCHNLLTNYTCSCLTGFKGQFCESKIVDGGYGQWGDWSICSKSCEGGQMVRNRVCDSPAPDPDGKPCTGQANETEACNVKPCPVCPHPPRSYGSHMSCNRSSDLLSCSVSCRDGMWFTPGFTPLEEYKCGKETAYQWNGKPPSCSNVYTPELLETSTTIQYNSVTPCHEPEKFKDALVKKSREKLQCSHNQTCEIDVTIEGCSGDRSKRSLSGVKAIITLRVPLVKGNNLDMENLVKTNAVSPAMMKLLQSVADLETSVRQLNSTRDILTFNVDGNVYNVLTIVSTGSVRCDKGKVRLEALCVDCPQGTFSSGRDSCLPCKYGTYQDLTGSEACKKCPKGVSTEFIGSVSEADCSVAVPIEDGVNSDEDDSGDSLGIIIGCTVAAVVLCGVVLGIGIRFHLRSKARKTKMGSFASMNMVHGEKPPTNTFLT</sequence>
<name>A0A210QW60_MIZYE</name>
<keyword evidence="1" id="KW-0677">Repeat</keyword>
<evidence type="ECO:0000259" key="7">
    <source>
        <dbReference type="PROSITE" id="PS50026"/>
    </source>
</evidence>
<dbReference type="InterPro" id="IPR043555">
    <property type="entry name" value="SRPX-like"/>
</dbReference>
<keyword evidence="5" id="KW-0472">Membrane</keyword>
<evidence type="ECO:0000256" key="4">
    <source>
        <dbReference type="PROSITE-ProRule" id="PRU00302"/>
    </source>
</evidence>
<dbReference type="InterPro" id="IPR011641">
    <property type="entry name" value="Tyr-kin_ephrin_A/B_rcpt-like"/>
</dbReference>
<dbReference type="InterPro" id="IPR000436">
    <property type="entry name" value="Sushi_SCR_CCP_dom"/>
</dbReference>
<dbReference type="InterPro" id="IPR013320">
    <property type="entry name" value="ConA-like_dom_sf"/>
</dbReference>
<feature type="disulfide bond" evidence="4">
    <location>
        <begin position="277"/>
        <end position="304"/>
    </location>
</feature>
<dbReference type="PROSITE" id="PS00022">
    <property type="entry name" value="EGF_1"/>
    <property type="match status" value="2"/>
</dbReference>
<feature type="chain" id="PRO_5013278864" evidence="6">
    <location>
        <begin position="22"/>
        <end position="1542"/>
    </location>
</feature>
<feature type="domain" description="Sushi" evidence="9">
    <location>
        <begin position="307"/>
        <end position="371"/>
    </location>
</feature>
<keyword evidence="5" id="KW-0812">Transmembrane</keyword>
<dbReference type="CDD" id="cd00033">
    <property type="entry name" value="CCP"/>
    <property type="match status" value="2"/>
</dbReference>
<comment type="caution">
    <text evidence="10">The sequence shown here is derived from an EMBL/GenBank/DDBJ whole genome shotgun (WGS) entry which is preliminary data.</text>
</comment>
<dbReference type="InterPro" id="IPR003410">
    <property type="entry name" value="HYR_dom"/>
</dbReference>
<dbReference type="Gene3D" id="2.10.70.10">
    <property type="entry name" value="Complement Module, domain 1"/>
    <property type="match status" value="3"/>
</dbReference>
<dbReference type="PROSITE" id="PS01186">
    <property type="entry name" value="EGF_2"/>
    <property type="match status" value="2"/>
</dbReference>
<feature type="domain" description="Sushi" evidence="9">
    <location>
        <begin position="526"/>
        <end position="596"/>
    </location>
</feature>
<feature type="domain" description="EGF-like" evidence="7">
    <location>
        <begin position="1098"/>
        <end position="1134"/>
    </location>
</feature>
<feature type="disulfide bond" evidence="3">
    <location>
        <begin position="1065"/>
        <end position="1075"/>
    </location>
</feature>
<dbReference type="Pfam" id="PF02494">
    <property type="entry name" value="HYR"/>
    <property type="match status" value="2"/>
</dbReference>
<organism evidence="10 11">
    <name type="scientific">Mizuhopecten yessoensis</name>
    <name type="common">Japanese scallop</name>
    <name type="synonym">Patinopecten yessoensis</name>
    <dbReference type="NCBI Taxonomy" id="6573"/>
    <lineage>
        <taxon>Eukaryota</taxon>
        <taxon>Metazoa</taxon>
        <taxon>Spiralia</taxon>
        <taxon>Lophotrochozoa</taxon>
        <taxon>Mollusca</taxon>
        <taxon>Bivalvia</taxon>
        <taxon>Autobranchia</taxon>
        <taxon>Pteriomorphia</taxon>
        <taxon>Pectinida</taxon>
        <taxon>Pectinoidea</taxon>
        <taxon>Pectinidae</taxon>
        <taxon>Mizuhopecten</taxon>
    </lineage>
</organism>
<evidence type="ECO:0000256" key="5">
    <source>
        <dbReference type="SAM" id="Phobius"/>
    </source>
</evidence>
<feature type="transmembrane region" description="Helical" evidence="5">
    <location>
        <begin position="1486"/>
        <end position="1512"/>
    </location>
</feature>
<dbReference type="SUPFAM" id="SSF82895">
    <property type="entry name" value="TSP-1 type 1 repeat"/>
    <property type="match status" value="1"/>
</dbReference>
<keyword evidence="6" id="KW-0732">Signal</keyword>
<comment type="caution">
    <text evidence="3">Lacks conserved residue(s) required for the propagation of feature annotation.</text>
</comment>
<keyword evidence="3" id="KW-0245">EGF-like domain</keyword>
<gene>
    <name evidence="10" type="ORF">KP79_PYT05530</name>
</gene>
<dbReference type="SMART" id="SM00179">
    <property type="entry name" value="EGF_CA"/>
    <property type="match status" value="2"/>
</dbReference>
<feature type="domain" description="EGF-like" evidence="7">
    <location>
        <begin position="1061"/>
        <end position="1096"/>
    </location>
</feature>
<dbReference type="SUPFAM" id="SSF57196">
    <property type="entry name" value="EGF/Laminin"/>
    <property type="match status" value="2"/>
</dbReference>
<proteinExistence type="predicted"/>